<sequence length="120" mass="13896">MDWNNNDQSEREKTKLWSKLGCFFSVVIIGLLIISAAAWYLLSPQETRLKVSDSPNHVNSIEIVKREDFPSPSIRINYRNKSIMKTKIPDEISVEWKSDYEAVVTLTKQGREPDIVHVDF</sequence>
<keyword evidence="1" id="KW-1133">Transmembrane helix</keyword>
<keyword evidence="1" id="KW-0472">Membrane</keyword>
<dbReference type="AlphaFoldDB" id="A0A084GNK5"/>
<evidence type="ECO:0000313" key="2">
    <source>
        <dbReference type="EMBL" id="KEZ48917.1"/>
    </source>
</evidence>
<keyword evidence="1" id="KW-0812">Transmembrane</keyword>
<evidence type="ECO:0000313" key="3">
    <source>
        <dbReference type="Proteomes" id="UP000028549"/>
    </source>
</evidence>
<reference evidence="2 3" key="1">
    <citation type="journal article" date="2005" name="Int. J. Syst. Evol. Microbiol.">
        <title>Bacillus cibi sp. nov., isolated from jeotgal, a traditional Korean fermented seafood.</title>
        <authorList>
            <person name="Yoon J.H."/>
            <person name="Lee C.H."/>
            <person name="Oh T.K."/>
        </authorList>
    </citation>
    <scope>NUCLEOTIDE SEQUENCE [LARGE SCALE GENOMIC DNA]</scope>
    <source>
        <strain evidence="2 3">DSM 16189</strain>
    </source>
</reference>
<dbReference type="OrthoDB" id="2879186at2"/>
<keyword evidence="3" id="KW-1185">Reference proteome</keyword>
<feature type="transmembrane region" description="Helical" evidence="1">
    <location>
        <begin position="20"/>
        <end position="42"/>
    </location>
</feature>
<name>A0A084GNK5_METID</name>
<evidence type="ECO:0000256" key="1">
    <source>
        <dbReference type="SAM" id="Phobius"/>
    </source>
</evidence>
<dbReference type="Proteomes" id="UP000028549">
    <property type="component" value="Unassembled WGS sequence"/>
</dbReference>
<proteinExistence type="predicted"/>
<protein>
    <submittedName>
        <fullName evidence="2">Uncharacterized protein</fullName>
    </submittedName>
</protein>
<accession>A0A084GNK5</accession>
<gene>
    <name evidence="2" type="ORF">GS18_0215985</name>
</gene>
<organism evidence="2 3">
    <name type="scientific">Metabacillus indicus</name>
    <name type="common">Bacillus indicus</name>
    <dbReference type="NCBI Taxonomy" id="246786"/>
    <lineage>
        <taxon>Bacteria</taxon>
        <taxon>Bacillati</taxon>
        <taxon>Bacillota</taxon>
        <taxon>Bacilli</taxon>
        <taxon>Bacillales</taxon>
        <taxon>Bacillaceae</taxon>
        <taxon>Metabacillus</taxon>
    </lineage>
</organism>
<dbReference type="EMBL" id="JNVC02000013">
    <property type="protein sequence ID" value="KEZ48917.1"/>
    <property type="molecule type" value="Genomic_DNA"/>
</dbReference>
<comment type="caution">
    <text evidence="2">The sequence shown here is derived from an EMBL/GenBank/DDBJ whole genome shotgun (WGS) entry which is preliminary data.</text>
</comment>